<organism evidence="2 3">
    <name type="scientific">Actinomadura miaoliensis</name>
    <dbReference type="NCBI Taxonomy" id="430685"/>
    <lineage>
        <taxon>Bacteria</taxon>
        <taxon>Bacillati</taxon>
        <taxon>Actinomycetota</taxon>
        <taxon>Actinomycetes</taxon>
        <taxon>Streptosporangiales</taxon>
        <taxon>Thermomonosporaceae</taxon>
        <taxon>Actinomadura</taxon>
    </lineage>
</organism>
<dbReference type="Proteomes" id="UP001500683">
    <property type="component" value="Unassembled WGS sequence"/>
</dbReference>
<proteinExistence type="predicted"/>
<feature type="compositionally biased region" description="Polar residues" evidence="1">
    <location>
        <begin position="31"/>
        <end position="41"/>
    </location>
</feature>
<gene>
    <name evidence="2" type="ORF">GCM10022214_00840</name>
</gene>
<evidence type="ECO:0000256" key="1">
    <source>
        <dbReference type="SAM" id="MobiDB-lite"/>
    </source>
</evidence>
<reference evidence="3" key="1">
    <citation type="journal article" date="2019" name="Int. J. Syst. Evol. Microbiol.">
        <title>The Global Catalogue of Microorganisms (GCM) 10K type strain sequencing project: providing services to taxonomists for standard genome sequencing and annotation.</title>
        <authorList>
            <consortium name="The Broad Institute Genomics Platform"/>
            <consortium name="The Broad Institute Genome Sequencing Center for Infectious Disease"/>
            <person name="Wu L."/>
            <person name="Ma J."/>
        </authorList>
    </citation>
    <scope>NUCLEOTIDE SEQUENCE [LARGE SCALE GENOMIC DNA]</scope>
    <source>
        <strain evidence="3">JCM 16702</strain>
    </source>
</reference>
<keyword evidence="3" id="KW-1185">Reference proteome</keyword>
<name>A0ABP7UW66_9ACTN</name>
<evidence type="ECO:0000313" key="2">
    <source>
        <dbReference type="EMBL" id="GAA4054057.1"/>
    </source>
</evidence>
<accession>A0ABP7UW66</accession>
<dbReference type="EMBL" id="BAAAZG010000001">
    <property type="protein sequence ID" value="GAA4054057.1"/>
    <property type="molecule type" value="Genomic_DNA"/>
</dbReference>
<feature type="region of interest" description="Disordered" evidence="1">
    <location>
        <begin position="1"/>
        <end position="20"/>
    </location>
</feature>
<protein>
    <submittedName>
        <fullName evidence="2">Uncharacterized protein</fullName>
    </submittedName>
</protein>
<sequence length="65" mass="7159">MACHRDDLPARERGEALPRDIYDRQDAYTLTDNNAAHNTRGSPAVLSVTRSVATSPPHRPPGFSE</sequence>
<comment type="caution">
    <text evidence="2">The sequence shown here is derived from an EMBL/GenBank/DDBJ whole genome shotgun (WGS) entry which is preliminary data.</text>
</comment>
<feature type="region of interest" description="Disordered" evidence="1">
    <location>
        <begin position="31"/>
        <end position="65"/>
    </location>
</feature>
<evidence type="ECO:0000313" key="3">
    <source>
        <dbReference type="Proteomes" id="UP001500683"/>
    </source>
</evidence>